<evidence type="ECO:0000313" key="6">
    <source>
        <dbReference type="EMBL" id="PVD32080.1"/>
    </source>
</evidence>
<feature type="transmembrane region" description="Helical" evidence="5">
    <location>
        <begin position="447"/>
        <end position="470"/>
    </location>
</feature>
<dbReference type="GO" id="GO:0005886">
    <property type="term" value="C:plasma membrane"/>
    <property type="evidence" value="ECO:0007669"/>
    <property type="project" value="TreeGrafter"/>
</dbReference>
<dbReference type="AlphaFoldDB" id="A0A2T7PFA0"/>
<feature type="transmembrane region" description="Helical" evidence="5">
    <location>
        <begin position="71"/>
        <end position="93"/>
    </location>
</feature>
<name>A0A2T7PFA0_POMCA</name>
<dbReference type="InterPro" id="IPR004031">
    <property type="entry name" value="PMP22/EMP/MP20/Claudin"/>
</dbReference>
<dbReference type="InterPro" id="IPR050579">
    <property type="entry name" value="PMP-22/EMP/MP20-like"/>
</dbReference>
<dbReference type="Proteomes" id="UP000245119">
    <property type="component" value="Linkage Group LG4"/>
</dbReference>
<evidence type="ECO:0000256" key="2">
    <source>
        <dbReference type="ARBA" id="ARBA00022692"/>
    </source>
</evidence>
<feature type="transmembrane region" description="Helical" evidence="5">
    <location>
        <begin position="417"/>
        <end position="435"/>
    </location>
</feature>
<feature type="transmembrane region" description="Helical" evidence="5">
    <location>
        <begin position="12"/>
        <end position="35"/>
    </location>
</feature>
<keyword evidence="4 5" id="KW-0472">Membrane</keyword>
<evidence type="ECO:0000256" key="1">
    <source>
        <dbReference type="ARBA" id="ARBA00004141"/>
    </source>
</evidence>
<evidence type="ECO:0000313" key="7">
    <source>
        <dbReference type="Proteomes" id="UP000245119"/>
    </source>
</evidence>
<dbReference type="EMBL" id="PZQS01000004">
    <property type="protein sequence ID" value="PVD32080.1"/>
    <property type="molecule type" value="Genomic_DNA"/>
</dbReference>
<evidence type="ECO:0000256" key="3">
    <source>
        <dbReference type="ARBA" id="ARBA00022989"/>
    </source>
</evidence>
<proteinExistence type="predicted"/>
<dbReference type="PANTHER" id="PTHR10671">
    <property type="entry name" value="EPITHELIAL MEMBRANE PROTEIN-RELATED"/>
    <property type="match status" value="1"/>
</dbReference>
<evidence type="ECO:0000256" key="4">
    <source>
        <dbReference type="ARBA" id="ARBA00023136"/>
    </source>
</evidence>
<feature type="transmembrane region" description="Helical" evidence="5">
    <location>
        <begin position="384"/>
        <end position="405"/>
    </location>
</feature>
<dbReference type="Gene3D" id="1.20.140.150">
    <property type="match status" value="1"/>
</dbReference>
<feature type="transmembrane region" description="Helical" evidence="5">
    <location>
        <begin position="135"/>
        <end position="162"/>
    </location>
</feature>
<comment type="subcellular location">
    <subcellularLocation>
        <location evidence="1">Membrane</location>
        <topology evidence="1">Multi-pass membrane protein</topology>
    </subcellularLocation>
</comment>
<keyword evidence="7" id="KW-1185">Reference proteome</keyword>
<protein>
    <submittedName>
        <fullName evidence="6">Uncharacterized protein</fullName>
    </submittedName>
</protein>
<sequence length="485" mass="52065">MELKVPKIPVCVAIACCGVALVFQLVAVGGSGWAVNKQAEIEIGLFRTCFRGECNDIQSSKQPDWFRATQAFSILGLLAIAGSLAVGILHAVLENTRVLCLLAIASCAASVVALLIEVAVFGGEMGDEIRATKDVSFGYGFILSIIACILSVFSLLGLLAIVESLCIGILHCFLENTSVLSPHALAACAAAEAHCMYSLLTKRYRRDKRRPEDGIGVFSAPKVPQGSRPLRHRLCLVSTAFQVAAVADSSWALSDEDLIGLFNECKSDPCDTGRLVESLEGVLHPGAADGDSQPLPGIGARCPPRQTHHPAACFRVLWRVRVPRSPVCVAIALCVQAAAFQLVTVAGIGWITYSAYNVGLFRECKSNTCVGVSDTKDWWKVTQAFSILGLFAITGTLAFGILQCFVEDSRVLSRCGIASCFTSVTFLVIEFSVFVGKTSAMSAYFSWGYGFVLSIIACILCFFTGVMFVADLHHSSPTVHGWQRE</sequence>
<reference evidence="6 7" key="1">
    <citation type="submission" date="2018-04" db="EMBL/GenBank/DDBJ databases">
        <title>The genome of golden apple snail Pomacea canaliculata provides insight into stress tolerance and invasive adaptation.</title>
        <authorList>
            <person name="Liu C."/>
            <person name="Liu B."/>
            <person name="Ren Y."/>
            <person name="Zhang Y."/>
            <person name="Wang H."/>
            <person name="Li S."/>
            <person name="Jiang F."/>
            <person name="Yin L."/>
            <person name="Zhang G."/>
            <person name="Qian W."/>
            <person name="Fan W."/>
        </authorList>
    </citation>
    <scope>NUCLEOTIDE SEQUENCE [LARGE SCALE GENOMIC DNA]</scope>
    <source>
        <strain evidence="6">SZHN2017</strain>
        <tissue evidence="6">Muscle</tissue>
    </source>
</reference>
<gene>
    <name evidence="6" type="ORF">C0Q70_07508</name>
</gene>
<comment type="caution">
    <text evidence="6">The sequence shown here is derived from an EMBL/GenBank/DDBJ whole genome shotgun (WGS) entry which is preliminary data.</text>
</comment>
<accession>A0A2T7PFA0</accession>
<keyword evidence="3 5" id="KW-1133">Transmembrane helix</keyword>
<feature type="transmembrane region" description="Helical" evidence="5">
    <location>
        <begin position="327"/>
        <end position="353"/>
    </location>
</feature>
<dbReference type="Pfam" id="PF00822">
    <property type="entry name" value="PMP22_Claudin"/>
    <property type="match status" value="1"/>
</dbReference>
<dbReference type="PANTHER" id="PTHR10671:SF108">
    <property type="entry name" value="CLAUDIN FAMILY PROTEIN-RELATED"/>
    <property type="match status" value="1"/>
</dbReference>
<keyword evidence="2 5" id="KW-0812">Transmembrane</keyword>
<feature type="transmembrane region" description="Helical" evidence="5">
    <location>
        <begin position="99"/>
        <end position="123"/>
    </location>
</feature>
<evidence type="ECO:0000256" key="5">
    <source>
        <dbReference type="SAM" id="Phobius"/>
    </source>
</evidence>
<dbReference type="OrthoDB" id="6152455at2759"/>
<organism evidence="6 7">
    <name type="scientific">Pomacea canaliculata</name>
    <name type="common">Golden apple snail</name>
    <dbReference type="NCBI Taxonomy" id="400727"/>
    <lineage>
        <taxon>Eukaryota</taxon>
        <taxon>Metazoa</taxon>
        <taxon>Spiralia</taxon>
        <taxon>Lophotrochozoa</taxon>
        <taxon>Mollusca</taxon>
        <taxon>Gastropoda</taxon>
        <taxon>Caenogastropoda</taxon>
        <taxon>Architaenioglossa</taxon>
        <taxon>Ampullarioidea</taxon>
        <taxon>Ampullariidae</taxon>
        <taxon>Pomacea</taxon>
    </lineage>
</organism>